<reference evidence="1" key="1">
    <citation type="submission" date="2022-12" db="EMBL/GenBank/DDBJ databases">
        <authorList>
            <person name="Petersen C."/>
        </authorList>
    </citation>
    <scope>NUCLEOTIDE SEQUENCE</scope>
    <source>
        <strain evidence="1">IBT 29495</strain>
    </source>
</reference>
<dbReference type="EMBL" id="JAPWDS010000003">
    <property type="protein sequence ID" value="KAJ5502253.1"/>
    <property type="molecule type" value="Genomic_DNA"/>
</dbReference>
<dbReference type="InterPro" id="IPR013785">
    <property type="entry name" value="Aldolase_TIM"/>
</dbReference>
<keyword evidence="2" id="KW-1185">Reference proteome</keyword>
<evidence type="ECO:0000313" key="2">
    <source>
        <dbReference type="Proteomes" id="UP001149954"/>
    </source>
</evidence>
<dbReference type="Gene3D" id="3.20.20.70">
    <property type="entry name" value="Aldolase class I"/>
    <property type="match status" value="2"/>
</dbReference>
<sequence>MQQEISYENKFEIQAEIVKSNRSSLLKRSLALATTIHPQFATTTLEELAVEVVGIELALKVVQTVHGNVHVMVNPNYSYSTKTMVTNAQRFHLICQTIDPNFDSSRLVTKTLATTLFSMEQAVLAGKAGCISISPFVHELKTETYKGYKDNNLFLVYMCKHNNSIAITLFPRD</sequence>
<gene>
    <name evidence="1" type="ORF">N7463_005127</name>
</gene>
<dbReference type="OrthoDB" id="1711136at2759"/>
<organism evidence="1 2">
    <name type="scientific">Penicillium fimorum</name>
    <dbReference type="NCBI Taxonomy" id="1882269"/>
    <lineage>
        <taxon>Eukaryota</taxon>
        <taxon>Fungi</taxon>
        <taxon>Dikarya</taxon>
        <taxon>Ascomycota</taxon>
        <taxon>Pezizomycotina</taxon>
        <taxon>Eurotiomycetes</taxon>
        <taxon>Eurotiomycetidae</taxon>
        <taxon>Eurotiales</taxon>
        <taxon>Aspergillaceae</taxon>
        <taxon>Penicillium</taxon>
    </lineage>
</organism>
<accession>A0A9W9XRZ6</accession>
<comment type="caution">
    <text evidence="1">The sequence shown here is derived from an EMBL/GenBank/DDBJ whole genome shotgun (WGS) entry which is preliminary data.</text>
</comment>
<name>A0A9W9XRZ6_9EURO</name>
<proteinExistence type="predicted"/>
<protein>
    <submittedName>
        <fullName evidence="1">Aldolase-type TIM barrel</fullName>
    </submittedName>
</protein>
<dbReference type="Proteomes" id="UP001149954">
    <property type="component" value="Unassembled WGS sequence"/>
</dbReference>
<dbReference type="AlphaFoldDB" id="A0A9W9XRZ6"/>
<reference evidence="1" key="2">
    <citation type="journal article" date="2023" name="IMA Fungus">
        <title>Comparative genomic study of the Penicillium genus elucidates a diverse pangenome and 15 lateral gene transfer events.</title>
        <authorList>
            <person name="Petersen C."/>
            <person name="Sorensen T."/>
            <person name="Nielsen M.R."/>
            <person name="Sondergaard T.E."/>
            <person name="Sorensen J.L."/>
            <person name="Fitzpatrick D.A."/>
            <person name="Frisvad J.C."/>
            <person name="Nielsen K.L."/>
        </authorList>
    </citation>
    <scope>NUCLEOTIDE SEQUENCE</scope>
    <source>
        <strain evidence="1">IBT 29495</strain>
    </source>
</reference>
<evidence type="ECO:0000313" key="1">
    <source>
        <dbReference type="EMBL" id="KAJ5502253.1"/>
    </source>
</evidence>
<dbReference type="SUPFAM" id="SSF51569">
    <property type="entry name" value="Aldolase"/>
    <property type="match status" value="1"/>
</dbReference>